<evidence type="ECO:0000313" key="4">
    <source>
        <dbReference type="Proteomes" id="UP000005709"/>
    </source>
</evidence>
<accession>C8PFM1</accession>
<feature type="region of interest" description="Disordered" evidence="1">
    <location>
        <begin position="385"/>
        <end position="411"/>
    </location>
</feature>
<dbReference type="Pfam" id="PF18810">
    <property type="entry name" value="PBECR2"/>
    <property type="match status" value="1"/>
</dbReference>
<protein>
    <recommendedName>
        <fullName evidence="2">Phage-Barnase-EndoU-ColicinE5/D-RelE like nuclease 2 domain-containing protein</fullName>
    </recommendedName>
</protein>
<name>C8PFM1_9BACT</name>
<feature type="domain" description="Phage-Barnase-EndoU-ColicinE5/D-RelE like nuclease 2" evidence="2">
    <location>
        <begin position="647"/>
        <end position="747"/>
    </location>
</feature>
<dbReference type="STRING" id="824.CGRAC_0531"/>
<reference evidence="3 4" key="1">
    <citation type="submission" date="2009-07" db="EMBL/GenBank/DDBJ databases">
        <authorList>
            <person name="Madupu R."/>
            <person name="Sebastian Y."/>
            <person name="Durkin A.S."/>
            <person name="Torralba M."/>
            <person name="Methe B."/>
            <person name="Sutton G.G."/>
            <person name="Strausberg R.L."/>
            <person name="Nelson K.E."/>
        </authorList>
    </citation>
    <scope>NUCLEOTIDE SEQUENCE [LARGE SCALE GENOMIC DNA]</scope>
    <source>
        <strain evidence="3 4">RM3268</strain>
    </source>
</reference>
<keyword evidence="4" id="KW-1185">Reference proteome</keyword>
<dbReference type="EMBL" id="ACYG01000015">
    <property type="protein sequence ID" value="EEV18405.1"/>
    <property type="molecule type" value="Genomic_DNA"/>
</dbReference>
<evidence type="ECO:0000259" key="2">
    <source>
        <dbReference type="Pfam" id="PF18810"/>
    </source>
</evidence>
<evidence type="ECO:0000256" key="1">
    <source>
        <dbReference type="SAM" id="MobiDB-lite"/>
    </source>
</evidence>
<evidence type="ECO:0000313" key="3">
    <source>
        <dbReference type="EMBL" id="EEV18405.1"/>
    </source>
</evidence>
<dbReference type="AlphaFoldDB" id="C8PFM1"/>
<dbReference type="Proteomes" id="UP000005709">
    <property type="component" value="Unassembled WGS sequence"/>
</dbReference>
<organism evidence="3 4">
    <name type="scientific">Campylobacter gracilis RM3268</name>
    <dbReference type="NCBI Taxonomy" id="553220"/>
    <lineage>
        <taxon>Bacteria</taxon>
        <taxon>Pseudomonadati</taxon>
        <taxon>Campylobacterota</taxon>
        <taxon>Epsilonproteobacteria</taxon>
        <taxon>Campylobacterales</taxon>
        <taxon>Campylobacteraceae</taxon>
        <taxon>Campylobacter</taxon>
    </lineage>
</organism>
<dbReference type="RefSeq" id="WP_005870093.1">
    <property type="nucleotide sequence ID" value="NZ_ACYG01000015.1"/>
</dbReference>
<sequence length="1133" mass="120494">MAGELGLRALGAGADALGFDNAGKSLKDTADDLGQTFSQSAEAVGQTGGAGTTRIIGRGLKNFVTGQAAANQKLARGINNVLADTADFYGADRARDFFRQNSNLASSAINKIENFGDNDMKGWQAAGEIADATALAPAMLGHSAKAARLAKALGASEKVATRIGNAAGSAANGAIMGGFTGGARAYGQEKPGLKQAGLESTIWGGANAILGGLSRAPLAKIGARKLEEARVAAQELKPEASPAKAAQDIQSATPAGQTAGEGFTMNGGTTPYQYAEQKFKPEEWVNNLSGVLSDEWAANLKSLAVKHPEMFKSEADVFRVIKQIKDNPTHFLENTNENTALIAKRLGENKAGNIGIDKSSGKIIHANKTDEHDLDRLIRRARGLEQDRGKGVPTPAGTTAPQTRADGELLSPSSDNTIIPQNSIAEGILNNPNLFGLDENVIKAIRSELEEAAGIAPKKMSEAVKGADKAETAAAQAPNPFLDEILRATNPANNNAYLDQILAITNPKAVIAAKKGSPTTQTITSTLNGSDEAAKKGLNPNSSLYSKDKYIKGSGTNSAITSTSDIFDGGVGSTTHITTTPANDEIISLSSDKNLNAPAEFKNSAGGGIDPAAVVRNIAERGDLALRLEPKADVLSLVRDFQAPIKTPIFEAKIAIDKMLNHLADKAGSERRLEYVNLIKPTLENPLFIAKDGERYRFFKTFIDDRDKTLKFLSVIENDRGEFLGVTATPLKNTDLKNLIRKGNIVWGGDTLSSLSTPQAMRNQGLDTATDIIPQNGENMIKGFSSSAIPANIASAGAGAATGAALDDKNRARGAFIGALGGLGLVNAPALVSKLKGGAKVGEIAQDIEAAAKDKPSILSNMRSYLKAVGANSASELKDLSGKDIGLSYARQMASEHINKEFKNIAYEILSGSQSLAQNLKNGAINAARFVRRALSETKGADYLLRNDELFSAKSAYSAKMENLQSALSGLDDADRVAMHEYMVGEANAIKPELKPLADALRRQIDDMSAKLVDLGVLDKASRDALAGQYLARSYEKHLKDRINSVFSSGKKVDEIHSRGFAFKEFKNREAMDKFLSKNPQIAKSMDQAYNKGGVRVVEKPNGKIELWRDYTKDERSAMGEIKRLAFYLIYLT</sequence>
<comment type="caution">
    <text evidence="3">The sequence shown here is derived from an EMBL/GenBank/DDBJ whole genome shotgun (WGS) entry which is preliminary data.</text>
</comment>
<gene>
    <name evidence="3" type="ORF">CAMGR0001_1751</name>
</gene>
<dbReference type="OrthoDB" id="5351356at2"/>
<proteinExistence type="predicted"/>
<dbReference type="InterPro" id="IPR041110">
    <property type="entry name" value="PBECR2"/>
</dbReference>